<accession>A0A024VU68</accession>
<gene>
    <name evidence="2" type="ORF">PFFCH_00810</name>
</gene>
<name>A0A024VU68_PLAFA</name>
<evidence type="ECO:0000256" key="1">
    <source>
        <dbReference type="SAM" id="Phobius"/>
    </source>
</evidence>
<keyword evidence="1" id="KW-0472">Membrane</keyword>
<feature type="transmembrane region" description="Helical" evidence="1">
    <location>
        <begin position="34"/>
        <end position="61"/>
    </location>
</feature>
<organism evidence="2 3">
    <name type="scientific">Plasmodium falciparum FCH/4</name>
    <dbReference type="NCBI Taxonomy" id="1036724"/>
    <lineage>
        <taxon>Eukaryota</taxon>
        <taxon>Sar</taxon>
        <taxon>Alveolata</taxon>
        <taxon>Apicomplexa</taxon>
        <taxon>Aconoidasida</taxon>
        <taxon>Haemosporida</taxon>
        <taxon>Plasmodiidae</taxon>
        <taxon>Plasmodium</taxon>
        <taxon>Plasmodium (Laverania)</taxon>
    </lineage>
</organism>
<dbReference type="AlphaFoldDB" id="A0A024VU68"/>
<keyword evidence="1" id="KW-0812">Transmembrane</keyword>
<feature type="transmembrane region" description="Helical" evidence="1">
    <location>
        <begin position="6"/>
        <end position="22"/>
    </location>
</feature>
<reference evidence="2 3" key="2">
    <citation type="submission" date="2013-02" db="EMBL/GenBank/DDBJ databases">
        <title>The Genome Sequence of Plasmodium falciparum FCH/4.</title>
        <authorList>
            <consortium name="The Broad Institute Genome Sequencing Platform"/>
            <consortium name="The Broad Institute Genome Sequencing Center for Infectious Disease"/>
            <person name="Neafsey D."/>
            <person name="Cheeseman I."/>
            <person name="Volkman S."/>
            <person name="Adams J."/>
            <person name="Walker B."/>
            <person name="Young S.K."/>
            <person name="Zeng Q."/>
            <person name="Gargeya S."/>
            <person name="Fitzgerald M."/>
            <person name="Haas B."/>
            <person name="Abouelleil A."/>
            <person name="Alvarado L."/>
            <person name="Arachchi H.M."/>
            <person name="Berlin A.M."/>
            <person name="Chapman S.B."/>
            <person name="Dewar J."/>
            <person name="Goldberg J."/>
            <person name="Griggs A."/>
            <person name="Gujja S."/>
            <person name="Hansen M."/>
            <person name="Howarth C."/>
            <person name="Imamovic A."/>
            <person name="Larimer J."/>
            <person name="McCowan C."/>
            <person name="Murphy C."/>
            <person name="Neiman D."/>
            <person name="Pearson M."/>
            <person name="Priest M."/>
            <person name="Roberts A."/>
            <person name="Saif S."/>
            <person name="Shea T."/>
            <person name="Sisk P."/>
            <person name="Sykes S."/>
            <person name="Wortman J."/>
            <person name="Nusbaum C."/>
            <person name="Birren B."/>
        </authorList>
    </citation>
    <scope>NUCLEOTIDE SEQUENCE [LARGE SCALE GENOMIC DNA]</scope>
    <source>
        <strain evidence="2 3">FCH/4</strain>
    </source>
</reference>
<reference evidence="2 3" key="1">
    <citation type="submission" date="2013-02" db="EMBL/GenBank/DDBJ databases">
        <title>The Genome Annotation of Plasmodium falciparum FCH/4.</title>
        <authorList>
            <consortium name="The Broad Institute Genome Sequencing Platform"/>
            <consortium name="The Broad Institute Genome Sequencing Center for Infectious Disease"/>
            <person name="Neafsey D."/>
            <person name="Hoffman S."/>
            <person name="Volkman S."/>
            <person name="Rosenthal P."/>
            <person name="Walker B."/>
            <person name="Young S.K."/>
            <person name="Zeng Q."/>
            <person name="Gargeya S."/>
            <person name="Fitzgerald M."/>
            <person name="Haas B."/>
            <person name="Abouelleil A."/>
            <person name="Allen A.W."/>
            <person name="Alvarado L."/>
            <person name="Arachchi H.M."/>
            <person name="Berlin A.M."/>
            <person name="Chapman S.B."/>
            <person name="Gainer-Dewar J."/>
            <person name="Goldberg J."/>
            <person name="Griggs A."/>
            <person name="Gujja S."/>
            <person name="Hansen M."/>
            <person name="Howarth C."/>
            <person name="Imamovic A."/>
            <person name="Ireland A."/>
            <person name="Larimer J."/>
            <person name="McCowan C."/>
            <person name="Murphy C."/>
            <person name="Pearson M."/>
            <person name="Poon T.W."/>
            <person name="Priest M."/>
            <person name="Roberts A."/>
            <person name="Saif S."/>
            <person name="Shea T."/>
            <person name="Sisk P."/>
            <person name="Sykes S."/>
            <person name="Wortman J."/>
            <person name="Nusbaum C."/>
            <person name="Birren B."/>
        </authorList>
    </citation>
    <scope>NUCLEOTIDE SEQUENCE [LARGE SCALE GENOMIC DNA]</scope>
    <source>
        <strain evidence="2 3">FCH/4</strain>
    </source>
</reference>
<dbReference type="Proteomes" id="UP000030656">
    <property type="component" value="Unassembled WGS sequence"/>
</dbReference>
<protein>
    <submittedName>
        <fullName evidence="2">Uncharacterized protein</fullName>
    </submittedName>
</protein>
<proteinExistence type="predicted"/>
<evidence type="ECO:0000313" key="3">
    <source>
        <dbReference type="Proteomes" id="UP000030656"/>
    </source>
</evidence>
<dbReference type="EMBL" id="KI927825">
    <property type="protein sequence ID" value="ETW31770.1"/>
    <property type="molecule type" value="Genomic_DNA"/>
</dbReference>
<evidence type="ECO:0000313" key="2">
    <source>
        <dbReference type="EMBL" id="ETW31770.1"/>
    </source>
</evidence>
<sequence>MTSEVLIYLILEIFFSASIYILNVHKIIELNITFFVIITLIYIYIYIYIELIFFFFFVSIIKANIR</sequence>
<keyword evidence="1" id="KW-1133">Transmembrane helix</keyword>